<keyword evidence="1" id="KW-0645">Protease</keyword>
<accession>A0ABS2CXN3</accession>
<comment type="caution">
    <text evidence="1">The sequence shown here is derived from an EMBL/GenBank/DDBJ whole genome shotgun (WGS) entry which is preliminary data.</text>
</comment>
<evidence type="ECO:0000313" key="2">
    <source>
        <dbReference type="Proteomes" id="UP000759529"/>
    </source>
</evidence>
<evidence type="ECO:0000313" key="1">
    <source>
        <dbReference type="EMBL" id="MBM6499728.1"/>
    </source>
</evidence>
<name>A0ABS2CXN3_9FLAO</name>
<keyword evidence="1" id="KW-0378">Hydrolase</keyword>
<dbReference type="Proteomes" id="UP000759529">
    <property type="component" value="Unassembled WGS sequence"/>
</dbReference>
<keyword evidence="1" id="KW-0031">Aminopeptidase</keyword>
<dbReference type="EMBL" id="JACSOD020000489">
    <property type="protein sequence ID" value="MBM6499728.1"/>
    <property type="molecule type" value="Genomic_DNA"/>
</dbReference>
<sequence>MLQAQHHSKIVAEYNLNEKRINVVQELTFYNQTNDTLNSIVLNDWMNAYGDKNSDIGKRFADEFERIFHLAKEKDRGRTENITIISDDDSFFSWKRNENSADVLEIQLKKTLFPSEKIKLHLTYSVKIPNARFTKFGYSDDEKVYLKNWFLTPSRYENGSFVKNNNHNIDDIANAVSDYDLELKLPKNTEAFTDLNKVSETVFTGKNRLDFNLFFGKKNEFESFINQKLEVVTDFRDNRVDDIQRAIVIDKIVNWVDENLGKYPHQKLILAKADYERSPFYGLNQLPAFIAPFPDQFLYEIKFLKTFLNNYVHSTLNLNPRNDNWIYDGFQIYLMMKYIDEFYPKVTMMGNVAKLKIMRGYNLVSLDFNGQYSYFYMLMARKNLDQPLNFPKDKLIKFNEKIASKYRAGLSFKYLNEYSQNGLIDKSIVQFYTTNLQKQQSVNDFETLLKQNTPKNINWFFDKIINSRETFDYKFDMVSKTKDSISFRLKNKTETHVPIPVFGTKKKEIVFKKWIDALPNDSIYTIPRNNADKIVINYKNEVPEFNLRNNWRSLKGFRVNNRPIKFIFFKDLEDPNYNQIVYIPTLEYNLYDGFYPGIRFHNKTILDKPFIFDVNPSYSTKTNNLTGRGTIYFNQYNRNSNWYHIRYLLNGHYLHYAPEAAYLKLMPVVHFRIRPDDYRDNKIQTLTIKQTIIEREKSDFIVEENTENYSVFSTKYYNGKTEITNHYNFLTDFQLSKNFGKLAGEIQYRKLFNDNRQLNLRFFAGTFLYNKTTSNYFDFGLDRPSDYLFESEYLGRSETTGFFSQQAIGTDGFFKSIFETRLANQWMITANASCNIWNWIEVYGDIGTFKNKNTSAKFVYDSGIRLNLVTDYLELYFPVYSTNGWEIGQQNYSERIRFIITFNPDTLFSLFTRKWF</sequence>
<dbReference type="InterPro" id="IPR027268">
    <property type="entry name" value="Peptidase_M4/M1_CTD_sf"/>
</dbReference>
<keyword evidence="2" id="KW-1185">Reference proteome</keyword>
<reference evidence="1 2" key="1">
    <citation type="submission" date="2021-02" db="EMBL/GenBank/DDBJ databases">
        <authorList>
            <person name="Jung H.S."/>
            <person name="Chun B.H."/>
            <person name="Jeon C.O."/>
        </authorList>
    </citation>
    <scope>NUCLEOTIDE SEQUENCE [LARGE SCALE GENOMIC DNA]</scope>
    <source>
        <strain evidence="1 2">LMG 25203</strain>
    </source>
</reference>
<organism evidence="1 2">
    <name type="scientific">Flavobacterium macrobrachii</name>
    <dbReference type="NCBI Taxonomy" id="591204"/>
    <lineage>
        <taxon>Bacteria</taxon>
        <taxon>Pseudomonadati</taxon>
        <taxon>Bacteroidota</taxon>
        <taxon>Flavobacteriia</taxon>
        <taxon>Flavobacteriales</taxon>
        <taxon>Flavobacteriaceae</taxon>
        <taxon>Flavobacterium</taxon>
    </lineage>
</organism>
<gene>
    <name evidence="1" type="ORF">H9X54_010525</name>
</gene>
<dbReference type="GO" id="GO:0004177">
    <property type="term" value="F:aminopeptidase activity"/>
    <property type="evidence" value="ECO:0007669"/>
    <property type="project" value="UniProtKB-KW"/>
</dbReference>
<dbReference type="Gene3D" id="1.10.390.10">
    <property type="entry name" value="Neutral Protease Domain 2"/>
    <property type="match status" value="1"/>
</dbReference>
<proteinExistence type="predicted"/>
<protein>
    <submittedName>
        <fullName evidence="1">Aminopeptidase</fullName>
    </submittedName>
</protein>